<protein>
    <submittedName>
        <fullName evidence="2">Succinoglycan biosynthesis protein ExoV</fullName>
    </submittedName>
</protein>
<sequence>MELYWYESNPTNVGDALNVWLWPKVLPALAQTSQAGTLYGIGSILDKRLNTPGPKYVLGSGARQHQHGIAPETDLHCYAVRGPLTARALELAPRYATIDPAALIVRHYQAERGAADAIGFVPYFTSPHGIWRQIAEGLGMRYISPHLDVRTFLDELSHCSFVITEAMHGAILADALRVPWFPICAHNAGHEGETNTFKWTDWCQSVDLAFQPERIPPIWPATGMVASARGYLKRKLIEQRLRAIAGGKRRFLSSSQVFDSKLAQLEDAVGEFNQLLSRTAA</sequence>
<proteinExistence type="predicted"/>
<comment type="caution">
    <text evidence="2">The sequence shown here is derived from an EMBL/GenBank/DDBJ whole genome shotgun (WGS) entry which is preliminary data.</text>
</comment>
<dbReference type="RefSeq" id="WP_133589660.1">
    <property type="nucleotide sequence ID" value="NZ_SNVV01000004.1"/>
</dbReference>
<dbReference type="EMBL" id="SNVV01000004">
    <property type="protein sequence ID" value="TDN53827.1"/>
    <property type="molecule type" value="Genomic_DNA"/>
</dbReference>
<reference evidence="2 3" key="1">
    <citation type="submission" date="2019-03" db="EMBL/GenBank/DDBJ databases">
        <title>Genomic Encyclopedia of Type Strains, Phase IV (KMG-IV): sequencing the most valuable type-strain genomes for metagenomic binning, comparative biology and taxonomic classification.</title>
        <authorList>
            <person name="Goeker M."/>
        </authorList>
    </citation>
    <scope>NUCLEOTIDE SEQUENCE [LARGE SCALE GENOMIC DNA]</scope>
    <source>
        <strain evidence="2 3">DSM 12121</strain>
    </source>
</reference>
<dbReference type="Proteomes" id="UP000295129">
    <property type="component" value="Unassembled WGS sequence"/>
</dbReference>
<name>A0A4R6E789_9RHOO</name>
<accession>A0A4R6E789</accession>
<organism evidence="2 3">
    <name type="scientific">Azoarcus indigens</name>
    <dbReference type="NCBI Taxonomy" id="29545"/>
    <lineage>
        <taxon>Bacteria</taxon>
        <taxon>Pseudomonadati</taxon>
        <taxon>Pseudomonadota</taxon>
        <taxon>Betaproteobacteria</taxon>
        <taxon>Rhodocyclales</taxon>
        <taxon>Zoogloeaceae</taxon>
        <taxon>Azoarcus</taxon>
    </lineage>
</organism>
<evidence type="ECO:0000313" key="2">
    <source>
        <dbReference type="EMBL" id="TDN53827.1"/>
    </source>
</evidence>
<dbReference type="InterPro" id="IPR007345">
    <property type="entry name" value="Polysacch_pyruvyl_Trfase"/>
</dbReference>
<dbReference type="OrthoDB" id="9803627at2"/>
<dbReference type="AlphaFoldDB" id="A0A4R6E789"/>
<evidence type="ECO:0000259" key="1">
    <source>
        <dbReference type="Pfam" id="PF04230"/>
    </source>
</evidence>
<evidence type="ECO:0000313" key="3">
    <source>
        <dbReference type="Proteomes" id="UP000295129"/>
    </source>
</evidence>
<feature type="domain" description="Polysaccharide pyruvyl transferase" evidence="1">
    <location>
        <begin position="124"/>
        <end position="183"/>
    </location>
</feature>
<keyword evidence="3" id="KW-1185">Reference proteome</keyword>
<gene>
    <name evidence="2" type="ORF">C7389_104181</name>
</gene>
<dbReference type="Pfam" id="PF04230">
    <property type="entry name" value="PS_pyruv_trans"/>
    <property type="match status" value="1"/>
</dbReference>